<evidence type="ECO:0000256" key="2">
    <source>
        <dbReference type="SAM" id="Phobius"/>
    </source>
</evidence>
<evidence type="ECO:0000313" key="4">
    <source>
        <dbReference type="Proteomes" id="UP000198893"/>
    </source>
</evidence>
<keyword evidence="4" id="KW-1185">Reference proteome</keyword>
<gene>
    <name evidence="3" type="ORF">SAMN04490248_10482</name>
</gene>
<keyword evidence="2" id="KW-0812">Transmembrane</keyword>
<feature type="region of interest" description="Disordered" evidence="1">
    <location>
        <begin position="483"/>
        <end position="511"/>
    </location>
</feature>
<name>A0A1H8P0A3_9RHOB</name>
<feature type="transmembrane region" description="Helical" evidence="2">
    <location>
        <begin position="154"/>
        <end position="171"/>
    </location>
</feature>
<dbReference type="AlphaFoldDB" id="A0A1H8P0A3"/>
<feature type="transmembrane region" description="Helical" evidence="2">
    <location>
        <begin position="85"/>
        <end position="104"/>
    </location>
</feature>
<keyword evidence="2" id="KW-0472">Membrane</keyword>
<protein>
    <recommendedName>
        <fullName evidence="5">O-antigen ligase like membrane protein</fullName>
    </recommendedName>
</protein>
<accession>A0A1H8P0A3</accession>
<feature type="transmembrane region" description="Helical" evidence="2">
    <location>
        <begin position="238"/>
        <end position="263"/>
    </location>
</feature>
<evidence type="ECO:0000313" key="3">
    <source>
        <dbReference type="EMBL" id="SEO35181.1"/>
    </source>
</evidence>
<evidence type="ECO:0000256" key="1">
    <source>
        <dbReference type="SAM" id="MobiDB-lite"/>
    </source>
</evidence>
<feature type="transmembrane region" description="Helical" evidence="2">
    <location>
        <begin position="124"/>
        <end position="142"/>
    </location>
</feature>
<dbReference type="Proteomes" id="UP000198893">
    <property type="component" value="Unassembled WGS sequence"/>
</dbReference>
<evidence type="ECO:0008006" key="5">
    <source>
        <dbReference type="Google" id="ProtNLM"/>
    </source>
</evidence>
<feature type="transmembrane region" description="Helical" evidence="2">
    <location>
        <begin position="60"/>
        <end position="78"/>
    </location>
</feature>
<feature type="transmembrane region" description="Helical" evidence="2">
    <location>
        <begin position="204"/>
        <end position="226"/>
    </location>
</feature>
<proteinExistence type="predicted"/>
<dbReference type="EMBL" id="FODS01000004">
    <property type="protein sequence ID" value="SEO35181.1"/>
    <property type="molecule type" value="Genomic_DNA"/>
</dbReference>
<keyword evidence="2" id="KW-1133">Transmembrane helix</keyword>
<organism evidence="3 4">
    <name type="scientific">Salinihabitans flavidus</name>
    <dbReference type="NCBI Taxonomy" id="569882"/>
    <lineage>
        <taxon>Bacteria</taxon>
        <taxon>Pseudomonadati</taxon>
        <taxon>Pseudomonadota</taxon>
        <taxon>Alphaproteobacteria</taxon>
        <taxon>Rhodobacterales</taxon>
        <taxon>Roseobacteraceae</taxon>
        <taxon>Salinihabitans</taxon>
    </lineage>
</organism>
<feature type="transmembrane region" description="Helical" evidence="2">
    <location>
        <begin position="6"/>
        <end position="22"/>
    </location>
</feature>
<sequence>MPNLFAQFVIAIWPFVAYALFRSLPMGRALIWATLIAFLLLPPRPAGFDFPLMPPLNKETLPNLSILLVAFLFLGKRLSLMPRSLTGRGLALLFVLSPIATVAVNGESLNYGLETIRGLGVRDALALTITQGIFLIPFLLACRFLRDEAAQRDLLLALVIGGLAYSLPILLEVRISPQLNIWIYGFFQHMFEQSIRGDGYRPIVFLYHGIWVAFFVMCSFAAALALGQTADGMSRLKYLLVALWLAIVLVLCKTLGPLIYAVFFGAAVMFLTRRMMIRLAVVLAVIALTYPVLKGADLVPTQAILSQAEKVSAERANSLRFRFDNEDMLLERARQKPLFGWGSWGRNHMRNPVDGTIETVADGRWVITFGVYGWTGYVAEFGLLALPIFLLFREVGRLDRGRVPPVRRRPRLQIPVVLRRRGPDADRLRPSPYIGPLALLLGVNMMELLPNATLTPITWLISGALLGHAELLAEHRSAAHEARDGAIGRAEPDVPKALPAQSAPKRRRSVL</sequence>
<feature type="transmembrane region" description="Helical" evidence="2">
    <location>
        <begin position="29"/>
        <end position="48"/>
    </location>
</feature>
<dbReference type="OrthoDB" id="7595044at2"/>
<reference evidence="3 4" key="1">
    <citation type="submission" date="2016-10" db="EMBL/GenBank/DDBJ databases">
        <authorList>
            <person name="de Groot N.N."/>
        </authorList>
    </citation>
    <scope>NUCLEOTIDE SEQUENCE [LARGE SCALE GENOMIC DNA]</scope>
    <source>
        <strain evidence="3 4">DSM 27842</strain>
    </source>
</reference>
<feature type="transmembrane region" description="Helical" evidence="2">
    <location>
        <begin position="371"/>
        <end position="392"/>
    </location>
</feature>
<feature type="compositionally biased region" description="Basic and acidic residues" evidence="1">
    <location>
        <begin position="483"/>
        <end position="494"/>
    </location>
</feature>
<feature type="transmembrane region" description="Helical" evidence="2">
    <location>
        <begin position="275"/>
        <end position="293"/>
    </location>
</feature>
<dbReference type="STRING" id="569882.SAMN04490248_10482"/>
<dbReference type="RefSeq" id="WP_093116099.1">
    <property type="nucleotide sequence ID" value="NZ_FODS01000004.1"/>
</dbReference>